<keyword evidence="4" id="KW-1185">Reference proteome</keyword>
<name>A0AAD5KY40_9CRUS</name>
<evidence type="ECO:0000256" key="2">
    <source>
        <dbReference type="SAM" id="SignalP"/>
    </source>
</evidence>
<gene>
    <name evidence="3" type="ORF">GHT06_012278</name>
</gene>
<feature type="chain" id="PRO_5042201156" evidence="2">
    <location>
        <begin position="28"/>
        <end position="64"/>
    </location>
</feature>
<sequence>MLQRLFHCQAQVGLLMLLLTLVVLTDGKVPDQETPISTDRPTERTFGLIGLVASIWAVLRRAMG</sequence>
<dbReference type="AlphaFoldDB" id="A0AAD5KY40"/>
<reference evidence="3 4" key="1">
    <citation type="submission" date="2022-05" db="EMBL/GenBank/DDBJ databases">
        <title>A multi-omics perspective on studying reproductive biology in Daphnia sinensis.</title>
        <authorList>
            <person name="Jia J."/>
        </authorList>
    </citation>
    <scope>NUCLEOTIDE SEQUENCE [LARGE SCALE GENOMIC DNA]</scope>
    <source>
        <strain evidence="3 4">WSL</strain>
    </source>
</reference>
<keyword evidence="1" id="KW-0472">Membrane</keyword>
<dbReference type="Proteomes" id="UP000820818">
    <property type="component" value="Linkage Group LG3"/>
</dbReference>
<comment type="caution">
    <text evidence="3">The sequence shown here is derived from an EMBL/GenBank/DDBJ whole genome shotgun (WGS) entry which is preliminary data.</text>
</comment>
<keyword evidence="1" id="KW-0812">Transmembrane</keyword>
<evidence type="ECO:0000313" key="4">
    <source>
        <dbReference type="Proteomes" id="UP000820818"/>
    </source>
</evidence>
<organism evidence="3 4">
    <name type="scientific">Daphnia sinensis</name>
    <dbReference type="NCBI Taxonomy" id="1820382"/>
    <lineage>
        <taxon>Eukaryota</taxon>
        <taxon>Metazoa</taxon>
        <taxon>Ecdysozoa</taxon>
        <taxon>Arthropoda</taxon>
        <taxon>Crustacea</taxon>
        <taxon>Branchiopoda</taxon>
        <taxon>Diplostraca</taxon>
        <taxon>Cladocera</taxon>
        <taxon>Anomopoda</taxon>
        <taxon>Daphniidae</taxon>
        <taxon>Daphnia</taxon>
        <taxon>Daphnia similis group</taxon>
    </lineage>
</organism>
<accession>A0AAD5KY40</accession>
<keyword evidence="2" id="KW-0732">Signal</keyword>
<evidence type="ECO:0000313" key="3">
    <source>
        <dbReference type="EMBL" id="KAI9561322.1"/>
    </source>
</evidence>
<dbReference type="EMBL" id="WJBH02000003">
    <property type="protein sequence ID" value="KAI9561322.1"/>
    <property type="molecule type" value="Genomic_DNA"/>
</dbReference>
<protein>
    <submittedName>
        <fullName evidence="3">Uncharacterized protein</fullName>
    </submittedName>
</protein>
<keyword evidence="1" id="KW-1133">Transmembrane helix</keyword>
<proteinExistence type="predicted"/>
<feature type="signal peptide" evidence="2">
    <location>
        <begin position="1"/>
        <end position="27"/>
    </location>
</feature>
<evidence type="ECO:0000256" key="1">
    <source>
        <dbReference type="SAM" id="Phobius"/>
    </source>
</evidence>
<feature type="transmembrane region" description="Helical" evidence="1">
    <location>
        <begin position="41"/>
        <end position="59"/>
    </location>
</feature>